<sequence length="86" mass="9554">MSGGAGPAGNPGVMLNRMAAHMPAPGTKDAPHFDGLYPSDFIKRVDIMCKNAALTDDNEKVDYLYMYCSDRHLYGAAIYISQWYYL</sequence>
<keyword evidence="2" id="KW-1185">Reference proteome</keyword>
<evidence type="ECO:0000313" key="2">
    <source>
        <dbReference type="Proteomes" id="UP001383192"/>
    </source>
</evidence>
<dbReference type="AlphaFoldDB" id="A0AAW0BG12"/>
<dbReference type="EMBL" id="JAYKXP010000120">
    <property type="protein sequence ID" value="KAK7024588.1"/>
    <property type="molecule type" value="Genomic_DNA"/>
</dbReference>
<gene>
    <name evidence="1" type="ORF">VNI00_016193</name>
</gene>
<accession>A0AAW0BG12</accession>
<comment type="caution">
    <text evidence="1">The sequence shown here is derived from an EMBL/GenBank/DDBJ whole genome shotgun (WGS) entry which is preliminary data.</text>
</comment>
<protein>
    <submittedName>
        <fullName evidence="1">Uncharacterized protein</fullName>
    </submittedName>
</protein>
<name>A0AAW0BG12_9AGAR</name>
<proteinExistence type="predicted"/>
<reference evidence="1 2" key="1">
    <citation type="submission" date="2024-01" db="EMBL/GenBank/DDBJ databases">
        <title>A draft genome for a cacao thread blight-causing isolate of Paramarasmius palmivorus.</title>
        <authorList>
            <person name="Baruah I.K."/>
            <person name="Bukari Y."/>
            <person name="Amoako-Attah I."/>
            <person name="Meinhardt L.W."/>
            <person name="Bailey B.A."/>
            <person name="Cohen S.P."/>
        </authorList>
    </citation>
    <scope>NUCLEOTIDE SEQUENCE [LARGE SCALE GENOMIC DNA]</scope>
    <source>
        <strain evidence="1 2">GH-12</strain>
    </source>
</reference>
<organism evidence="1 2">
    <name type="scientific">Paramarasmius palmivorus</name>
    <dbReference type="NCBI Taxonomy" id="297713"/>
    <lineage>
        <taxon>Eukaryota</taxon>
        <taxon>Fungi</taxon>
        <taxon>Dikarya</taxon>
        <taxon>Basidiomycota</taxon>
        <taxon>Agaricomycotina</taxon>
        <taxon>Agaricomycetes</taxon>
        <taxon>Agaricomycetidae</taxon>
        <taxon>Agaricales</taxon>
        <taxon>Marasmiineae</taxon>
        <taxon>Marasmiaceae</taxon>
        <taxon>Paramarasmius</taxon>
    </lineage>
</organism>
<dbReference type="Proteomes" id="UP001383192">
    <property type="component" value="Unassembled WGS sequence"/>
</dbReference>
<evidence type="ECO:0000313" key="1">
    <source>
        <dbReference type="EMBL" id="KAK7024588.1"/>
    </source>
</evidence>